<evidence type="ECO:0000256" key="7">
    <source>
        <dbReference type="SAM" id="MobiDB-lite"/>
    </source>
</evidence>
<accession>A0A6A6GE45</accession>
<keyword evidence="2" id="KW-0645">Protease</keyword>
<reference evidence="10" key="1">
    <citation type="journal article" date="2020" name="Stud. Mycol.">
        <title>101 Dothideomycetes genomes: A test case for predicting lifestyles and emergence of pathogens.</title>
        <authorList>
            <person name="Haridas S."/>
            <person name="Albert R."/>
            <person name="Binder M."/>
            <person name="Bloem J."/>
            <person name="LaButti K."/>
            <person name="Salamov A."/>
            <person name="Andreopoulos B."/>
            <person name="Baker S."/>
            <person name="Barry K."/>
            <person name="Bills G."/>
            <person name="Bluhm B."/>
            <person name="Cannon C."/>
            <person name="Castanera R."/>
            <person name="Culley D."/>
            <person name="Daum C."/>
            <person name="Ezra D."/>
            <person name="Gonzalez J."/>
            <person name="Henrissat B."/>
            <person name="Kuo A."/>
            <person name="Liang C."/>
            <person name="Lipzen A."/>
            <person name="Lutzoni F."/>
            <person name="Magnuson J."/>
            <person name="Mondo S."/>
            <person name="Nolan M."/>
            <person name="Ohm R."/>
            <person name="Pangilinan J."/>
            <person name="Park H.-J."/>
            <person name="Ramirez L."/>
            <person name="Alfaro M."/>
            <person name="Sun H."/>
            <person name="Tritt A."/>
            <person name="Yoshinaga Y."/>
            <person name="Zwiers L.-H."/>
            <person name="Turgeon B."/>
            <person name="Goodwin S."/>
            <person name="Spatafora J."/>
            <person name="Crous P."/>
            <person name="Grigoriev I."/>
        </authorList>
    </citation>
    <scope>NUCLEOTIDE SEQUENCE [LARGE SCALE GENOMIC DNA]</scope>
    <source>
        <strain evidence="10">CECT 20119</strain>
    </source>
</reference>
<evidence type="ECO:0000259" key="8">
    <source>
        <dbReference type="Pfam" id="PF00326"/>
    </source>
</evidence>
<dbReference type="Gene3D" id="2.120.10.30">
    <property type="entry name" value="TolB, C-terminal domain"/>
    <property type="match status" value="1"/>
</dbReference>
<name>A0A6A6GE45_9PEZI</name>
<dbReference type="GO" id="GO:0006508">
    <property type="term" value="P:proteolysis"/>
    <property type="evidence" value="ECO:0007669"/>
    <property type="project" value="UniProtKB-KW"/>
</dbReference>
<evidence type="ECO:0000256" key="2">
    <source>
        <dbReference type="ARBA" id="ARBA00022670"/>
    </source>
</evidence>
<dbReference type="GO" id="GO:0004252">
    <property type="term" value="F:serine-type endopeptidase activity"/>
    <property type="evidence" value="ECO:0007669"/>
    <property type="project" value="TreeGrafter"/>
</dbReference>
<keyword evidence="5" id="KW-0720">Serine protease</keyword>
<dbReference type="Pfam" id="PF00326">
    <property type="entry name" value="Peptidase_S9"/>
    <property type="match status" value="1"/>
</dbReference>
<dbReference type="InterPro" id="IPR029058">
    <property type="entry name" value="AB_hydrolase_fold"/>
</dbReference>
<comment type="similarity">
    <text evidence="1">Belongs to the peptidase S9C family.</text>
</comment>
<sequence>MTVRTRLTPQTLLSAPRRSPALPNPSGTLVLHTATTYSFSTHSKTTELRLLSPSNNESTLLSTSSSLSSPVWLDDTTFLLLSSSEGKTDILASPALDFSARYTVGSIPSSADNLKITRLDNGGIGVVVSALQDDQGELWEGKKRETYSSGKLYKSLYARHWDTWEGQGKNALWYAVAARESGKWGLRTEWRNLLKGRKGLESPVRPFGGTDSFDVSRSGIVFVSKDPERNPALNTTCGVYLAGLSSFEEEPGEVEIERVDDLPGQEGAAGSPVFTPDGDGVAFLKMRINGYESDRNQIWVMLDVHTGKKGVRAAMEMEAVKGWDKSPSSLVWSLDGQTLYLVAEEAGYNKLFSLSLTGSASPYPKTLTEKGSVSSAVPLTDGSVFLSSTSLIDNSLYSIVKPTEVNSVASLVWSHSISKSGSAFGLSESQVSSIWTPAANPDINEKVHSWVVRPSNYDKSKKYPLAFLIHGGPQGAWTDAWSTRWNSAVFAEQGYIVVSPNPTGSTGYGQAFTDAIRKQWGGDPYRDLENVFEYIEKELSDVDTSNAVALGASYGGYMINWINGHPLGRKFKALVNHDGIFSVNAGLATDELYFPFYDLGGLPFYSPSSSGADISAQETETKRTFGTTDLQTWIANDPAQHLDKWETPQLVIHSSKDYRLCISEGLSAFNVLQARGIESQFLTFPDENHWVLKPENSLVWHKVVFNWINKFTGLPQLADEGAEGADFYGGVVQKEGQREGEQDVIAFGNPTT</sequence>
<gene>
    <name evidence="9" type="ORF">BDZ85DRAFT_260266</name>
</gene>
<dbReference type="InterPro" id="IPR011042">
    <property type="entry name" value="6-blade_b-propeller_TolB-like"/>
</dbReference>
<organism evidence="9 10">
    <name type="scientific">Elsinoe ampelina</name>
    <dbReference type="NCBI Taxonomy" id="302913"/>
    <lineage>
        <taxon>Eukaryota</taxon>
        <taxon>Fungi</taxon>
        <taxon>Dikarya</taxon>
        <taxon>Ascomycota</taxon>
        <taxon>Pezizomycotina</taxon>
        <taxon>Dothideomycetes</taxon>
        <taxon>Dothideomycetidae</taxon>
        <taxon>Myriangiales</taxon>
        <taxon>Elsinoaceae</taxon>
        <taxon>Elsinoe</taxon>
    </lineage>
</organism>
<keyword evidence="4 9" id="KW-0378">Hydrolase</keyword>
<evidence type="ECO:0000256" key="3">
    <source>
        <dbReference type="ARBA" id="ARBA00022729"/>
    </source>
</evidence>
<evidence type="ECO:0000313" key="10">
    <source>
        <dbReference type="Proteomes" id="UP000799538"/>
    </source>
</evidence>
<evidence type="ECO:0000256" key="4">
    <source>
        <dbReference type="ARBA" id="ARBA00022801"/>
    </source>
</evidence>
<protein>
    <recommendedName>
        <fullName evidence="6">Dipeptidyl-peptidase V</fullName>
    </recommendedName>
</protein>
<dbReference type="EMBL" id="ML992505">
    <property type="protein sequence ID" value="KAF2224024.1"/>
    <property type="molecule type" value="Genomic_DNA"/>
</dbReference>
<dbReference type="Proteomes" id="UP000799538">
    <property type="component" value="Unassembled WGS sequence"/>
</dbReference>
<dbReference type="SUPFAM" id="SSF82171">
    <property type="entry name" value="DPP6 N-terminal domain-like"/>
    <property type="match status" value="1"/>
</dbReference>
<dbReference type="AlphaFoldDB" id="A0A6A6GE45"/>
<evidence type="ECO:0000256" key="6">
    <source>
        <dbReference type="ARBA" id="ARBA00032829"/>
    </source>
</evidence>
<dbReference type="Gene3D" id="3.40.50.1820">
    <property type="entry name" value="alpha/beta hydrolase"/>
    <property type="match status" value="1"/>
</dbReference>
<keyword evidence="10" id="KW-1185">Reference proteome</keyword>
<dbReference type="OrthoDB" id="416344at2759"/>
<dbReference type="FunFam" id="3.40.50.1820:FF:000028">
    <property type="entry name" value="S9 family peptidase"/>
    <property type="match status" value="1"/>
</dbReference>
<dbReference type="SUPFAM" id="SSF53474">
    <property type="entry name" value="alpha/beta-Hydrolases"/>
    <property type="match status" value="1"/>
</dbReference>
<keyword evidence="3" id="KW-0732">Signal</keyword>
<feature type="compositionally biased region" description="Polar residues" evidence="7">
    <location>
        <begin position="1"/>
        <end position="13"/>
    </location>
</feature>
<proteinExistence type="inferred from homology"/>
<dbReference type="PANTHER" id="PTHR42776">
    <property type="entry name" value="SERINE PEPTIDASE S9 FAMILY MEMBER"/>
    <property type="match status" value="1"/>
</dbReference>
<evidence type="ECO:0000256" key="5">
    <source>
        <dbReference type="ARBA" id="ARBA00022825"/>
    </source>
</evidence>
<feature type="domain" description="Peptidase S9 prolyl oligopeptidase catalytic" evidence="8">
    <location>
        <begin position="481"/>
        <end position="712"/>
    </location>
</feature>
<evidence type="ECO:0000256" key="1">
    <source>
        <dbReference type="ARBA" id="ARBA00010040"/>
    </source>
</evidence>
<feature type="region of interest" description="Disordered" evidence="7">
    <location>
        <begin position="1"/>
        <end position="26"/>
    </location>
</feature>
<dbReference type="PANTHER" id="PTHR42776:SF13">
    <property type="entry name" value="DIPEPTIDYL-PEPTIDASE 5"/>
    <property type="match status" value="1"/>
</dbReference>
<evidence type="ECO:0000313" key="9">
    <source>
        <dbReference type="EMBL" id="KAF2224024.1"/>
    </source>
</evidence>
<dbReference type="InterPro" id="IPR001375">
    <property type="entry name" value="Peptidase_S9_cat"/>
</dbReference>